<dbReference type="Pfam" id="PF00931">
    <property type="entry name" value="NB-ARC"/>
    <property type="match status" value="1"/>
</dbReference>
<sequence length="194" mass="21479">LKWCCVSDDFEVDTIAGNICESSEKNHEKALRELQSVISGKRYLIVLDDVWNQDADKWGKLKTSLKQGGKGSAVLTTTRDSKVAEIMAMGVNEAHNIEKLSGGHLREIVQSRAFSSQNPNSDELDLIFGRIVNRCAGSPLAAKAFGSMLSNKTSINEWKDTLAKSNIYNETSEIFPTLKLSFDDLPLHMKQCKG</sequence>
<dbReference type="EMBL" id="FR773991">
    <property type="protein sequence ID" value="CBY92005.1"/>
    <property type="molecule type" value="Genomic_DNA"/>
</dbReference>
<evidence type="ECO:0000259" key="1">
    <source>
        <dbReference type="Pfam" id="PF00931"/>
    </source>
</evidence>
<organism evidence="2">
    <name type="scientific">Saccharum hybrid cultivar LCP 85-384</name>
    <dbReference type="NCBI Taxonomy" id="130727"/>
    <lineage>
        <taxon>Eukaryota</taxon>
        <taxon>Viridiplantae</taxon>
        <taxon>Streptophyta</taxon>
        <taxon>Embryophyta</taxon>
        <taxon>Tracheophyta</taxon>
        <taxon>Spermatophyta</taxon>
        <taxon>Magnoliopsida</taxon>
        <taxon>Liliopsida</taxon>
        <taxon>Poales</taxon>
        <taxon>Poaceae</taxon>
        <taxon>PACMAD clade</taxon>
        <taxon>Panicoideae</taxon>
        <taxon>Andropogonodae</taxon>
        <taxon>Andropogoneae</taxon>
        <taxon>Saccharinae</taxon>
        <taxon>Saccharum</taxon>
        <taxon>Saccharum officinarum species complex</taxon>
    </lineage>
</organism>
<accession>F0V5Z2</accession>
<dbReference type="PANTHER" id="PTHR36766:SF55">
    <property type="entry name" value="OS11G0492900 PROTEIN"/>
    <property type="match status" value="1"/>
</dbReference>
<proteinExistence type="predicted"/>
<protein>
    <submittedName>
        <fullName evidence="2">NBS-LRR resistant protein</fullName>
    </submittedName>
</protein>
<dbReference type="Gene3D" id="3.40.50.300">
    <property type="entry name" value="P-loop containing nucleotide triphosphate hydrolases"/>
    <property type="match status" value="1"/>
</dbReference>
<dbReference type="InterPro" id="IPR027417">
    <property type="entry name" value="P-loop_NTPase"/>
</dbReference>
<evidence type="ECO:0000313" key="2">
    <source>
        <dbReference type="EMBL" id="CBY92005.1"/>
    </source>
</evidence>
<dbReference type="InterPro" id="IPR042197">
    <property type="entry name" value="Apaf_helical"/>
</dbReference>
<dbReference type="PANTHER" id="PTHR36766">
    <property type="entry name" value="PLANT BROAD-SPECTRUM MILDEW RESISTANCE PROTEIN RPW8"/>
    <property type="match status" value="1"/>
</dbReference>
<dbReference type="GO" id="GO:0043531">
    <property type="term" value="F:ADP binding"/>
    <property type="evidence" value="ECO:0007669"/>
    <property type="project" value="InterPro"/>
</dbReference>
<feature type="domain" description="NB-ARC" evidence="1">
    <location>
        <begin position="3"/>
        <end position="115"/>
    </location>
</feature>
<name>F0V5Z2_9POAL</name>
<dbReference type="SUPFAM" id="SSF52540">
    <property type="entry name" value="P-loop containing nucleoside triphosphate hydrolases"/>
    <property type="match status" value="1"/>
</dbReference>
<dbReference type="InterPro" id="IPR002182">
    <property type="entry name" value="NB-ARC"/>
</dbReference>
<feature type="non-terminal residue" evidence="2">
    <location>
        <position position="194"/>
    </location>
</feature>
<dbReference type="PRINTS" id="PR00364">
    <property type="entry name" value="DISEASERSIST"/>
</dbReference>
<feature type="non-terminal residue" evidence="2">
    <location>
        <position position="1"/>
    </location>
</feature>
<gene>
    <name evidence="2" type="primary">RGA-10</name>
</gene>
<reference evidence="2" key="1">
    <citation type="submission" date="2011-01" db="EMBL/GenBank/DDBJ databases">
        <title>Isolation of resistant gene analogs from RSD resistant and susceptible sugarcane clones.</title>
        <authorList>
            <person name="Hameed U."/>
            <person name="Pan Y.B."/>
            <person name="Grisham M.P."/>
            <person name="Iqbal J."/>
        </authorList>
    </citation>
    <scope>NUCLEOTIDE SEQUENCE</scope>
</reference>
<dbReference type="AlphaFoldDB" id="F0V5Z2"/>
<dbReference type="Gene3D" id="1.10.8.430">
    <property type="entry name" value="Helical domain of apoptotic protease-activating factors"/>
    <property type="match status" value="1"/>
</dbReference>